<dbReference type="Pfam" id="PF10536">
    <property type="entry name" value="PMD"/>
    <property type="match status" value="1"/>
</dbReference>
<proteinExistence type="predicted"/>
<gene>
    <name evidence="2" type="ORF">Goari_012436</name>
</gene>
<dbReference type="EMBL" id="JABFAA010000004">
    <property type="protein sequence ID" value="MBA0680752.1"/>
    <property type="molecule type" value="Genomic_DNA"/>
</dbReference>
<evidence type="ECO:0000313" key="3">
    <source>
        <dbReference type="Proteomes" id="UP000593577"/>
    </source>
</evidence>
<dbReference type="AlphaFoldDB" id="A0A7J8X0K6"/>
<dbReference type="InterPro" id="IPR019557">
    <property type="entry name" value="AminoTfrase-like_pln_mobile"/>
</dbReference>
<reference evidence="2 3" key="1">
    <citation type="journal article" date="2019" name="Genome Biol. Evol.">
        <title>Insights into the evolution of the New World diploid cottons (Gossypium, subgenus Houzingenia) based on genome sequencing.</title>
        <authorList>
            <person name="Grover C.E."/>
            <person name="Arick M.A. 2nd"/>
            <person name="Thrash A."/>
            <person name="Conover J.L."/>
            <person name="Sanders W.S."/>
            <person name="Peterson D.G."/>
            <person name="Frelichowski J.E."/>
            <person name="Scheffler J.A."/>
            <person name="Scheffler B.E."/>
            <person name="Wendel J.F."/>
        </authorList>
    </citation>
    <scope>NUCLEOTIDE SEQUENCE [LARGE SCALE GENOMIC DNA]</scope>
    <source>
        <strain evidence="2">185</strain>
        <tissue evidence="2">Leaf</tissue>
    </source>
</reference>
<evidence type="ECO:0000259" key="1">
    <source>
        <dbReference type="Pfam" id="PF10536"/>
    </source>
</evidence>
<dbReference type="PANTHER" id="PTHR46033:SF8">
    <property type="entry name" value="PROTEIN MAINTENANCE OF MERISTEMS-LIKE"/>
    <property type="match status" value="1"/>
</dbReference>
<feature type="non-terminal residue" evidence="2">
    <location>
        <position position="1"/>
    </location>
</feature>
<dbReference type="Proteomes" id="UP000593577">
    <property type="component" value="Unassembled WGS sequence"/>
</dbReference>
<keyword evidence="3" id="KW-1185">Reference proteome</keyword>
<comment type="caution">
    <text evidence="2">The sequence shown here is derived from an EMBL/GenBank/DDBJ whole genome shotgun (WGS) entry which is preliminary data.</text>
</comment>
<organism evidence="2 3">
    <name type="scientific">Gossypium aridum</name>
    <name type="common">American cotton</name>
    <name type="synonym">Erioxylum aridum</name>
    <dbReference type="NCBI Taxonomy" id="34290"/>
    <lineage>
        <taxon>Eukaryota</taxon>
        <taxon>Viridiplantae</taxon>
        <taxon>Streptophyta</taxon>
        <taxon>Embryophyta</taxon>
        <taxon>Tracheophyta</taxon>
        <taxon>Spermatophyta</taxon>
        <taxon>Magnoliopsida</taxon>
        <taxon>eudicotyledons</taxon>
        <taxon>Gunneridae</taxon>
        <taxon>Pentapetalae</taxon>
        <taxon>rosids</taxon>
        <taxon>malvids</taxon>
        <taxon>Malvales</taxon>
        <taxon>Malvaceae</taxon>
        <taxon>Malvoideae</taxon>
        <taxon>Gossypium</taxon>
    </lineage>
</organism>
<dbReference type="GO" id="GO:0010073">
    <property type="term" value="P:meristem maintenance"/>
    <property type="evidence" value="ECO:0007669"/>
    <property type="project" value="InterPro"/>
</dbReference>
<sequence length="77" mass="8389">GCRLDRTLIRALVKKWRSGTHTFNLLCSECTIILEDVALQFDLLVDGSVVMGSIVVGGWSGICEQLLGNVSNKFFGS</sequence>
<dbReference type="PANTHER" id="PTHR46033">
    <property type="entry name" value="PROTEIN MAIN-LIKE 2"/>
    <property type="match status" value="1"/>
</dbReference>
<feature type="domain" description="Aminotransferase-like plant mobile" evidence="1">
    <location>
        <begin position="4"/>
        <end position="71"/>
    </location>
</feature>
<dbReference type="InterPro" id="IPR044824">
    <property type="entry name" value="MAIN-like"/>
</dbReference>
<evidence type="ECO:0000313" key="2">
    <source>
        <dbReference type="EMBL" id="MBA0680752.1"/>
    </source>
</evidence>
<name>A0A7J8X0K6_GOSAI</name>
<protein>
    <recommendedName>
        <fullName evidence="1">Aminotransferase-like plant mobile domain-containing protein</fullName>
    </recommendedName>
</protein>
<accession>A0A7J8X0K6</accession>